<dbReference type="Gene3D" id="3.40.50.2000">
    <property type="entry name" value="Glycogen Phosphorylase B"/>
    <property type="match status" value="1"/>
</dbReference>
<sequence>MIFVTVGTHEQQFNRLIEVVDKLKGNNIIKDEVYIQVGYSDYTPQYCEWSKFLSYDEMEEYIENAKIVITHGGPASFINVLQKKKTPIVVPRFLEFEEHVNNHQLDFAKKIVNHGYNIILVENIGNLQEEIMNFTDKNNNFISNNLKFNNSLELIIKNMFIN</sequence>
<feature type="domain" description="Glycosyl transferase family 28 C-terminal" evidence="6">
    <location>
        <begin position="1"/>
        <end position="155"/>
    </location>
</feature>
<evidence type="ECO:0000256" key="5">
    <source>
        <dbReference type="ARBA" id="ARBA00022824"/>
    </source>
</evidence>
<evidence type="ECO:0000313" key="8">
    <source>
        <dbReference type="Proteomes" id="UP000014136"/>
    </source>
</evidence>
<evidence type="ECO:0000256" key="1">
    <source>
        <dbReference type="ARBA" id="ARBA00004240"/>
    </source>
</evidence>
<dbReference type="PANTHER" id="PTHR12867:SF6">
    <property type="entry name" value="N-ACETYLGLUCOSAMINYLDIPHOSPHODOLICHOL N-ACETYLGLUCOSAMINYLTRANSFERASE"/>
    <property type="match status" value="1"/>
</dbReference>
<keyword evidence="8" id="KW-1185">Reference proteome</keyword>
<dbReference type="EMBL" id="AHYT01000001">
    <property type="protein sequence ID" value="EOT30775.1"/>
    <property type="molecule type" value="Genomic_DNA"/>
</dbReference>
<keyword evidence="4" id="KW-0808">Transferase</keyword>
<dbReference type="InterPro" id="IPR039042">
    <property type="entry name" value="Alg13-like"/>
</dbReference>
<dbReference type="Pfam" id="PF04101">
    <property type="entry name" value="Glyco_tran_28_C"/>
    <property type="match status" value="1"/>
</dbReference>
<dbReference type="PANTHER" id="PTHR12867">
    <property type="entry name" value="GLYCOSYL TRANSFERASE-RELATED"/>
    <property type="match status" value="1"/>
</dbReference>
<dbReference type="SUPFAM" id="SSF53756">
    <property type="entry name" value="UDP-Glycosyltransferase/glycogen phosphorylase"/>
    <property type="match status" value="1"/>
</dbReference>
<dbReference type="AlphaFoldDB" id="S0NVW1"/>
<evidence type="ECO:0000256" key="2">
    <source>
        <dbReference type="ARBA" id="ARBA00006962"/>
    </source>
</evidence>
<comment type="caution">
    <text evidence="7">The sequence shown here is derived from an EMBL/GenBank/DDBJ whole genome shotgun (WGS) entry which is preliminary data.</text>
</comment>
<dbReference type="PATRIC" id="fig|1139996.3.peg.473"/>
<evidence type="ECO:0000313" key="7">
    <source>
        <dbReference type="EMBL" id="EOT30775.1"/>
    </source>
</evidence>
<dbReference type="Proteomes" id="UP000014136">
    <property type="component" value="Unassembled WGS sequence"/>
</dbReference>
<accession>S0NVW1</accession>
<keyword evidence="5" id="KW-0256">Endoplasmic reticulum</keyword>
<dbReference type="RefSeq" id="WP_016174290.1">
    <property type="nucleotide sequence ID" value="NZ_KE136389.1"/>
</dbReference>
<dbReference type="HOGENOM" id="CLU_085408_1_0_9"/>
<gene>
    <name evidence="7" type="ORF">OMQ_00479</name>
</gene>
<comment type="subcellular location">
    <subcellularLocation>
        <location evidence="1">Endoplasmic reticulum</location>
    </subcellularLocation>
</comment>
<proteinExistence type="inferred from homology"/>
<organism evidence="7 8">
    <name type="scientific">Enterococcus saccharolyticus subsp. saccharolyticus ATCC 43076</name>
    <dbReference type="NCBI Taxonomy" id="1139996"/>
    <lineage>
        <taxon>Bacteria</taxon>
        <taxon>Bacillati</taxon>
        <taxon>Bacillota</taxon>
        <taxon>Bacilli</taxon>
        <taxon>Lactobacillales</taxon>
        <taxon>Enterococcaceae</taxon>
        <taxon>Enterococcus</taxon>
    </lineage>
</organism>
<dbReference type="OrthoDB" id="9814973at2"/>
<evidence type="ECO:0000259" key="6">
    <source>
        <dbReference type="Pfam" id="PF04101"/>
    </source>
</evidence>
<name>S0NVW1_9ENTE</name>
<keyword evidence="3" id="KW-0328">Glycosyltransferase</keyword>
<comment type="similarity">
    <text evidence="2">Belongs to the glycosyltransferase 28 family.</text>
</comment>
<evidence type="ECO:0000256" key="4">
    <source>
        <dbReference type="ARBA" id="ARBA00022679"/>
    </source>
</evidence>
<dbReference type="GO" id="GO:0016758">
    <property type="term" value="F:hexosyltransferase activity"/>
    <property type="evidence" value="ECO:0007669"/>
    <property type="project" value="InterPro"/>
</dbReference>
<dbReference type="InterPro" id="IPR007235">
    <property type="entry name" value="Glyco_trans_28_C"/>
</dbReference>
<evidence type="ECO:0000256" key="3">
    <source>
        <dbReference type="ARBA" id="ARBA00022676"/>
    </source>
</evidence>
<protein>
    <recommendedName>
        <fullName evidence="6">Glycosyl transferase family 28 C-terminal domain-containing protein</fullName>
    </recommendedName>
</protein>
<reference evidence="7 8" key="1">
    <citation type="submission" date="2013-03" db="EMBL/GenBank/DDBJ databases">
        <title>The Genome Sequence of Enterococcus saccharolyticus ATCC_43076 (Illumina only assembly).</title>
        <authorList>
            <consortium name="The Broad Institute Genomics Platform"/>
            <consortium name="The Broad Institute Genome Sequencing Center for Infectious Disease"/>
            <person name="Earl A."/>
            <person name="Russ C."/>
            <person name="Gilmore M."/>
            <person name="Surin D."/>
            <person name="Walker B."/>
            <person name="Young S."/>
            <person name="Zeng Q."/>
            <person name="Gargeya S."/>
            <person name="Fitzgerald M."/>
            <person name="Haas B."/>
            <person name="Abouelleil A."/>
            <person name="Allen A.W."/>
            <person name="Alvarado L."/>
            <person name="Arachchi H.M."/>
            <person name="Berlin A.M."/>
            <person name="Chapman S.B."/>
            <person name="Gainer-Dewar J."/>
            <person name="Goldberg J."/>
            <person name="Griggs A."/>
            <person name="Gujja S."/>
            <person name="Hansen M."/>
            <person name="Howarth C."/>
            <person name="Imamovic A."/>
            <person name="Ireland A."/>
            <person name="Larimer J."/>
            <person name="McCowan C."/>
            <person name="Murphy C."/>
            <person name="Pearson M."/>
            <person name="Poon T.W."/>
            <person name="Priest M."/>
            <person name="Roberts A."/>
            <person name="Saif S."/>
            <person name="Shea T."/>
            <person name="Sisk P."/>
            <person name="Sykes S."/>
            <person name="Wortman J."/>
            <person name="Nusbaum C."/>
            <person name="Birren B."/>
        </authorList>
    </citation>
    <scope>NUCLEOTIDE SEQUENCE [LARGE SCALE GENOMIC DNA]</scope>
    <source>
        <strain evidence="7 8">ATCC 43076</strain>
    </source>
</reference>
<dbReference type="eggNOG" id="COG5017">
    <property type="taxonomic scope" value="Bacteria"/>
</dbReference>
<dbReference type="GO" id="GO:0006488">
    <property type="term" value="P:dolichol-linked oligosaccharide biosynthetic process"/>
    <property type="evidence" value="ECO:0007669"/>
    <property type="project" value="InterPro"/>
</dbReference>